<dbReference type="RefSeq" id="WP_270117896.1">
    <property type="nucleotide sequence ID" value="NZ_BAAAOL010000001.1"/>
</dbReference>
<keyword evidence="3" id="KW-1185">Reference proteome</keyword>
<dbReference type="PANTHER" id="PTHR43162:SF1">
    <property type="entry name" value="PRESTALK A DIFFERENTIATION PROTEIN A"/>
    <property type="match status" value="1"/>
</dbReference>
<dbReference type="InterPro" id="IPR036291">
    <property type="entry name" value="NAD(P)-bd_dom_sf"/>
</dbReference>
<evidence type="ECO:0000313" key="2">
    <source>
        <dbReference type="EMBL" id="GLI44590.1"/>
    </source>
</evidence>
<dbReference type="AlphaFoldDB" id="A0A9W6GCY5"/>
<evidence type="ECO:0000259" key="1">
    <source>
        <dbReference type="Pfam" id="PF05368"/>
    </source>
</evidence>
<protein>
    <submittedName>
        <fullName evidence="2">Nucleotide-diphosphate-sugar epimerase</fullName>
    </submittedName>
</protein>
<proteinExistence type="predicted"/>
<dbReference type="SUPFAM" id="SSF51735">
    <property type="entry name" value="NAD(P)-binding Rossmann-fold domains"/>
    <property type="match status" value="1"/>
</dbReference>
<dbReference type="InterPro" id="IPR008030">
    <property type="entry name" value="NmrA-like"/>
</dbReference>
<feature type="domain" description="NmrA-like" evidence="1">
    <location>
        <begin position="2"/>
        <end position="97"/>
    </location>
</feature>
<name>A0A9W6GCY5_9ACTN</name>
<dbReference type="Proteomes" id="UP001144313">
    <property type="component" value="Unassembled WGS sequence"/>
</dbReference>
<dbReference type="Pfam" id="PF05368">
    <property type="entry name" value="NmrA"/>
    <property type="match status" value="1"/>
</dbReference>
<dbReference type="InterPro" id="IPR051604">
    <property type="entry name" value="Ergot_Alk_Oxidoreductase"/>
</dbReference>
<dbReference type="Gene3D" id="3.40.50.720">
    <property type="entry name" value="NAD(P)-binding Rossmann-like Domain"/>
    <property type="match status" value="1"/>
</dbReference>
<dbReference type="PANTHER" id="PTHR43162">
    <property type="match status" value="1"/>
</dbReference>
<reference evidence="2" key="1">
    <citation type="submission" date="2022-12" db="EMBL/GenBank/DDBJ databases">
        <title>Reference genome sequencing for broad-spectrum identification of bacterial and archaeal isolates by mass spectrometry.</title>
        <authorList>
            <person name="Sekiguchi Y."/>
            <person name="Tourlousse D.M."/>
        </authorList>
    </citation>
    <scope>NUCLEOTIDE SEQUENCE</scope>
    <source>
        <strain evidence="2">LLR39Z86</strain>
    </source>
</reference>
<gene>
    <name evidence="2" type="ORF">GALLR39Z86_44400</name>
</gene>
<sequence>MTILITGATGNVGRHLVQNLHAAGHPVRALTRDPSQADLPAGVDVRAGDFTDFASLEAALEGATALHLLTTFGTGNTTVPDSRDLVAAAVKAGVRRVTLLWNGYAGPVEAAVEDSALAYTHLRPGEFMSNALGWAEAVRTEGVVREAYGEVGHSPVDVRDIADVAALALTEDGHAGKAYVLTGPEVLTAPQQVARIAEAIGRDVRYEAEDREGAKQRMRAMGIEEEAIDYVLDWRADPPEFASQVFPTVAEVTGRPARTFAAWARDHAGAFQ</sequence>
<evidence type="ECO:0000313" key="3">
    <source>
        <dbReference type="Proteomes" id="UP001144313"/>
    </source>
</evidence>
<comment type="caution">
    <text evidence="2">The sequence shown here is derived from an EMBL/GenBank/DDBJ whole genome shotgun (WGS) entry which is preliminary data.</text>
</comment>
<dbReference type="EMBL" id="BSDT01000001">
    <property type="protein sequence ID" value="GLI44590.1"/>
    <property type="molecule type" value="Genomic_DNA"/>
</dbReference>
<organism evidence="2 3">
    <name type="scientific">Glycomyces algeriensis</name>
    <dbReference type="NCBI Taxonomy" id="256037"/>
    <lineage>
        <taxon>Bacteria</taxon>
        <taxon>Bacillati</taxon>
        <taxon>Actinomycetota</taxon>
        <taxon>Actinomycetes</taxon>
        <taxon>Glycomycetales</taxon>
        <taxon>Glycomycetaceae</taxon>
        <taxon>Glycomyces</taxon>
    </lineage>
</organism>
<dbReference type="Gene3D" id="3.90.25.10">
    <property type="entry name" value="UDP-galactose 4-epimerase, domain 1"/>
    <property type="match status" value="1"/>
</dbReference>
<accession>A0A9W6GCY5</accession>